<dbReference type="Proteomes" id="UP000006727">
    <property type="component" value="Chromosome 8"/>
</dbReference>
<proteinExistence type="predicted"/>
<dbReference type="InParanoid" id="A0A2K1K7G4"/>
<dbReference type="EnsemblPlants" id="Pp3c8_16080V3.1">
    <property type="protein sequence ID" value="PAC:32964982.CDS.1"/>
    <property type="gene ID" value="Pp3c8_16080"/>
</dbReference>
<evidence type="ECO:0000313" key="1">
    <source>
        <dbReference type="EMBL" id="PNR49721.1"/>
    </source>
</evidence>
<protein>
    <submittedName>
        <fullName evidence="1 2">Uncharacterized protein</fullName>
    </submittedName>
</protein>
<reference evidence="1 3" key="2">
    <citation type="journal article" date="2018" name="Plant J.">
        <title>The Physcomitrella patens chromosome-scale assembly reveals moss genome structure and evolution.</title>
        <authorList>
            <person name="Lang D."/>
            <person name="Ullrich K.K."/>
            <person name="Murat F."/>
            <person name="Fuchs J."/>
            <person name="Jenkins J."/>
            <person name="Haas F.B."/>
            <person name="Piednoel M."/>
            <person name="Gundlach H."/>
            <person name="Van Bel M."/>
            <person name="Meyberg R."/>
            <person name="Vives C."/>
            <person name="Morata J."/>
            <person name="Symeonidi A."/>
            <person name="Hiss M."/>
            <person name="Muchero W."/>
            <person name="Kamisugi Y."/>
            <person name="Saleh O."/>
            <person name="Blanc G."/>
            <person name="Decker E.L."/>
            <person name="van Gessel N."/>
            <person name="Grimwood J."/>
            <person name="Hayes R.D."/>
            <person name="Graham S.W."/>
            <person name="Gunter L.E."/>
            <person name="McDaniel S.F."/>
            <person name="Hoernstein S.N.W."/>
            <person name="Larsson A."/>
            <person name="Li F.W."/>
            <person name="Perroud P.F."/>
            <person name="Phillips J."/>
            <person name="Ranjan P."/>
            <person name="Rokshar D.S."/>
            <person name="Rothfels C.J."/>
            <person name="Schneider L."/>
            <person name="Shu S."/>
            <person name="Stevenson D.W."/>
            <person name="Thummler F."/>
            <person name="Tillich M."/>
            <person name="Villarreal Aguilar J.C."/>
            <person name="Widiez T."/>
            <person name="Wong G.K."/>
            <person name="Wymore A."/>
            <person name="Zhang Y."/>
            <person name="Zimmer A.D."/>
            <person name="Quatrano R.S."/>
            <person name="Mayer K.F.X."/>
            <person name="Goodstein D."/>
            <person name="Casacuberta J.M."/>
            <person name="Vandepoele K."/>
            <person name="Reski R."/>
            <person name="Cuming A.C."/>
            <person name="Tuskan G.A."/>
            <person name="Maumus F."/>
            <person name="Salse J."/>
            <person name="Schmutz J."/>
            <person name="Rensing S.A."/>
        </authorList>
    </citation>
    <scope>NUCLEOTIDE SEQUENCE [LARGE SCALE GENOMIC DNA]</scope>
    <source>
        <strain evidence="2 3">cv. Gransden 2004</strain>
    </source>
</reference>
<evidence type="ECO:0000313" key="3">
    <source>
        <dbReference type="Proteomes" id="UP000006727"/>
    </source>
</evidence>
<gene>
    <name evidence="1" type="ORF">PHYPA_011617</name>
</gene>
<dbReference type="Gramene" id="Pp3c8_16080V3.2">
    <property type="protein sequence ID" value="PAC:32964983.CDS.1"/>
    <property type="gene ID" value="Pp3c8_16080"/>
</dbReference>
<sequence>MGLDCIISEGALVAGQVKERAADAVGRSPANQALSSWMWGLQPYGSKASTCH</sequence>
<dbReference type="Gramene" id="Pp3c8_16080V3.1">
    <property type="protein sequence ID" value="PAC:32964982.CDS.1"/>
    <property type="gene ID" value="Pp3c8_16080"/>
</dbReference>
<reference evidence="1 3" key="1">
    <citation type="journal article" date="2008" name="Science">
        <title>The Physcomitrella genome reveals evolutionary insights into the conquest of land by plants.</title>
        <authorList>
            <person name="Rensing S."/>
            <person name="Lang D."/>
            <person name="Zimmer A."/>
            <person name="Terry A."/>
            <person name="Salamov A."/>
            <person name="Shapiro H."/>
            <person name="Nishiyama T."/>
            <person name="Perroud P.-F."/>
            <person name="Lindquist E."/>
            <person name="Kamisugi Y."/>
            <person name="Tanahashi T."/>
            <person name="Sakakibara K."/>
            <person name="Fujita T."/>
            <person name="Oishi K."/>
            <person name="Shin-I T."/>
            <person name="Kuroki Y."/>
            <person name="Toyoda A."/>
            <person name="Suzuki Y."/>
            <person name="Hashimoto A."/>
            <person name="Yamaguchi K."/>
            <person name="Sugano A."/>
            <person name="Kohara Y."/>
            <person name="Fujiyama A."/>
            <person name="Anterola A."/>
            <person name="Aoki S."/>
            <person name="Ashton N."/>
            <person name="Barbazuk W.B."/>
            <person name="Barker E."/>
            <person name="Bennetzen J."/>
            <person name="Bezanilla M."/>
            <person name="Blankenship R."/>
            <person name="Cho S.H."/>
            <person name="Dutcher S."/>
            <person name="Estelle M."/>
            <person name="Fawcett J.A."/>
            <person name="Gundlach H."/>
            <person name="Hanada K."/>
            <person name="Heyl A."/>
            <person name="Hicks K.A."/>
            <person name="Hugh J."/>
            <person name="Lohr M."/>
            <person name="Mayer K."/>
            <person name="Melkozernov A."/>
            <person name="Murata T."/>
            <person name="Nelson D."/>
            <person name="Pils B."/>
            <person name="Prigge M."/>
            <person name="Reiss B."/>
            <person name="Renner T."/>
            <person name="Rombauts S."/>
            <person name="Rushton P."/>
            <person name="Sanderfoot A."/>
            <person name="Schween G."/>
            <person name="Shiu S.-H."/>
            <person name="Stueber K."/>
            <person name="Theodoulou F.L."/>
            <person name="Tu H."/>
            <person name="Van de Peer Y."/>
            <person name="Verrier P.J."/>
            <person name="Waters E."/>
            <person name="Wood A."/>
            <person name="Yang L."/>
            <person name="Cove D."/>
            <person name="Cuming A."/>
            <person name="Hasebe M."/>
            <person name="Lucas S."/>
            <person name="Mishler D.B."/>
            <person name="Reski R."/>
            <person name="Grigoriev I."/>
            <person name="Quatrano R.S."/>
            <person name="Boore J.L."/>
        </authorList>
    </citation>
    <scope>NUCLEOTIDE SEQUENCE [LARGE SCALE GENOMIC DNA]</scope>
    <source>
        <strain evidence="2 3">cv. Gransden 2004</strain>
    </source>
</reference>
<accession>A0A2K1K7G4</accession>
<name>A0A2K1K7G4_PHYPA</name>
<organism evidence="1">
    <name type="scientific">Physcomitrium patens</name>
    <name type="common">Spreading-leaved earth moss</name>
    <name type="synonym">Physcomitrella patens</name>
    <dbReference type="NCBI Taxonomy" id="3218"/>
    <lineage>
        <taxon>Eukaryota</taxon>
        <taxon>Viridiplantae</taxon>
        <taxon>Streptophyta</taxon>
        <taxon>Embryophyta</taxon>
        <taxon>Bryophyta</taxon>
        <taxon>Bryophytina</taxon>
        <taxon>Bryopsida</taxon>
        <taxon>Funariidae</taxon>
        <taxon>Funariales</taxon>
        <taxon>Funariaceae</taxon>
        <taxon>Physcomitrium</taxon>
    </lineage>
</organism>
<evidence type="ECO:0000313" key="2">
    <source>
        <dbReference type="EnsemblPlants" id="PAC:32964982.CDS.1"/>
    </source>
</evidence>
<reference evidence="2" key="3">
    <citation type="submission" date="2020-12" db="UniProtKB">
        <authorList>
            <consortium name="EnsemblPlants"/>
        </authorList>
    </citation>
    <scope>IDENTIFICATION</scope>
</reference>
<dbReference type="EMBL" id="ABEU02000008">
    <property type="protein sequence ID" value="PNR49721.1"/>
    <property type="molecule type" value="Genomic_DNA"/>
</dbReference>
<dbReference type="EnsemblPlants" id="Pp3c8_16080V3.2">
    <property type="protein sequence ID" value="PAC:32964983.CDS.1"/>
    <property type="gene ID" value="Pp3c8_16080"/>
</dbReference>
<dbReference type="AlphaFoldDB" id="A0A2K1K7G4"/>
<keyword evidence="3" id="KW-1185">Reference proteome</keyword>